<feature type="transmembrane region" description="Helical" evidence="10">
    <location>
        <begin position="74"/>
        <end position="93"/>
    </location>
</feature>
<keyword evidence="5 10" id="KW-0812">Transmembrane</keyword>
<dbReference type="PIRSF" id="PIRSF016636">
    <property type="entry name" value="AlgI_DltB"/>
    <property type="match status" value="1"/>
</dbReference>
<keyword evidence="3 9" id="KW-1003">Cell membrane</keyword>
<evidence type="ECO:0000256" key="1">
    <source>
        <dbReference type="ARBA" id="ARBA00004651"/>
    </source>
</evidence>
<reference evidence="11 12" key="1">
    <citation type="submission" date="2010-08" db="EMBL/GenBank/DDBJ databases">
        <title>The draft genome of Desulfovibrio fructosovorans JJ.</title>
        <authorList>
            <consortium name="US DOE Joint Genome Institute (JGI-PGF)"/>
            <person name="Lucas S."/>
            <person name="Copeland A."/>
            <person name="Lapidus A."/>
            <person name="Cheng J.-F."/>
            <person name="Bruce D."/>
            <person name="Goodwin L."/>
            <person name="Pitluck S."/>
            <person name="Land M.L."/>
            <person name="Hauser L."/>
            <person name="Chang Y.-J."/>
            <person name="Jeffries C."/>
            <person name="Wall J.D."/>
            <person name="Stahl D.A."/>
            <person name="Arkin A.P."/>
            <person name="Dehal P."/>
            <person name="Stolyar S.M."/>
            <person name="Hazen T.C."/>
            <person name="Woyke T.J."/>
        </authorList>
    </citation>
    <scope>NUCLEOTIDE SEQUENCE [LARGE SCALE GENOMIC DNA]</scope>
    <source>
        <strain evidence="11 12">JJ</strain>
    </source>
</reference>
<feature type="transmembrane region" description="Helical" evidence="10">
    <location>
        <begin position="437"/>
        <end position="455"/>
    </location>
</feature>
<proteinExistence type="inferred from homology"/>
<dbReference type="InterPro" id="IPR024194">
    <property type="entry name" value="Ac/AlaTfrase_AlgI/DltB"/>
</dbReference>
<dbReference type="AlphaFoldDB" id="E1JVR3"/>
<dbReference type="PANTHER" id="PTHR13285">
    <property type="entry name" value="ACYLTRANSFERASE"/>
    <property type="match status" value="1"/>
</dbReference>
<gene>
    <name evidence="11" type="ORF">DesfrDRAFT_1712</name>
</gene>
<feature type="transmembrane region" description="Helical" evidence="10">
    <location>
        <begin position="335"/>
        <end position="350"/>
    </location>
</feature>
<dbReference type="EMBL" id="AECZ01000009">
    <property type="protein sequence ID" value="EFL51551.1"/>
    <property type="molecule type" value="Genomic_DNA"/>
</dbReference>
<feature type="transmembrane region" description="Helical" evidence="10">
    <location>
        <begin position="35"/>
        <end position="54"/>
    </location>
</feature>
<dbReference type="InterPro" id="IPR051085">
    <property type="entry name" value="MB_O-acyltransferase"/>
</dbReference>
<feature type="transmembrane region" description="Helical" evidence="10">
    <location>
        <begin position="146"/>
        <end position="167"/>
    </location>
</feature>
<feature type="transmembrane region" description="Helical" evidence="10">
    <location>
        <begin position="384"/>
        <end position="401"/>
    </location>
</feature>
<keyword evidence="4 9" id="KW-0808">Transferase</keyword>
<comment type="similarity">
    <text evidence="2 9">Belongs to the membrane-bound acyltransferase family.</text>
</comment>
<evidence type="ECO:0000256" key="6">
    <source>
        <dbReference type="ARBA" id="ARBA00022989"/>
    </source>
</evidence>
<dbReference type="InterPro" id="IPR028362">
    <property type="entry name" value="AlgI"/>
</dbReference>
<evidence type="ECO:0000256" key="5">
    <source>
        <dbReference type="ARBA" id="ARBA00022692"/>
    </source>
</evidence>
<organism evidence="11 12">
    <name type="scientific">Solidesulfovibrio fructosivorans JJ]</name>
    <dbReference type="NCBI Taxonomy" id="596151"/>
    <lineage>
        <taxon>Bacteria</taxon>
        <taxon>Pseudomonadati</taxon>
        <taxon>Thermodesulfobacteriota</taxon>
        <taxon>Desulfovibrionia</taxon>
        <taxon>Desulfovibrionales</taxon>
        <taxon>Desulfovibrionaceae</taxon>
        <taxon>Solidesulfovibrio</taxon>
    </lineage>
</organism>
<accession>E1JVR3</accession>
<dbReference type="GO" id="GO:0005886">
    <property type="term" value="C:plasma membrane"/>
    <property type="evidence" value="ECO:0007669"/>
    <property type="project" value="UniProtKB-SubCell"/>
</dbReference>
<keyword evidence="7 9" id="KW-0472">Membrane</keyword>
<sequence length="510" mass="57856">MTRFSPSAPRPRFGGRAVTPYPYTHHGIQLRFISFYFLPVVLALYFSCVTFGRLRNWILLAASLFFYTWGEGEYVVIMLVSILANYLFGIWIYKAHERSNAKRQMAVAITFNLLLLIIFKYTNFLVANCNTVLSEFGLPTMTVGAVHLPIGISFFTFHCISYLMDIYRRQTPPQMSLPNTALYISLFPQLVAGPIIRYKDIASQITHRTVGLERFSQGINRFVIGLGKKVLIANVVGLPADKIFAIPSEHLTTPVAWLGILCYTLQIYFDFSGYSDMAIGLGHMFGFKFMENFNYPYISRSIQEFWRRWHISLSTWFRDYLYIPLGGNRCSQSRMYFNLVTVFFLCGLWHGASWNFVIWGMFHGLFSVIERFPLAKRVTQGPRLIAHAYTLLVVMVAWVFFRAESLPVALSYIKAMAGFAQGSGVEWHVGLFLNPKVAIVLAAALIGATPVIPWIKGLRTRVLAMRRLGPVALDDGVEALVSLVVMPAVFILCAMSLASGTHNPFIYFQF</sequence>
<evidence type="ECO:0000256" key="7">
    <source>
        <dbReference type="ARBA" id="ARBA00023136"/>
    </source>
</evidence>
<evidence type="ECO:0000256" key="4">
    <source>
        <dbReference type="ARBA" id="ARBA00022679"/>
    </source>
</evidence>
<dbReference type="Proteomes" id="UP000006250">
    <property type="component" value="Unassembled WGS sequence"/>
</dbReference>
<dbReference type="Pfam" id="PF03062">
    <property type="entry name" value="MBOAT"/>
    <property type="match status" value="1"/>
</dbReference>
<comment type="caution">
    <text evidence="11">The sequence shown here is derived from an EMBL/GenBank/DDBJ whole genome shotgun (WGS) entry which is preliminary data.</text>
</comment>
<dbReference type="GO" id="GO:0042121">
    <property type="term" value="P:alginic acid biosynthetic process"/>
    <property type="evidence" value="ECO:0007669"/>
    <property type="project" value="InterPro"/>
</dbReference>
<dbReference type="PANTHER" id="PTHR13285:SF23">
    <property type="entry name" value="TEICHOIC ACID D-ALANYLTRANSFERASE"/>
    <property type="match status" value="1"/>
</dbReference>
<keyword evidence="8 9" id="KW-0012">Acyltransferase</keyword>
<keyword evidence="6 10" id="KW-1133">Transmembrane helix</keyword>
<evidence type="ECO:0000256" key="2">
    <source>
        <dbReference type="ARBA" id="ARBA00010323"/>
    </source>
</evidence>
<keyword evidence="12" id="KW-1185">Reference proteome</keyword>
<dbReference type="PIRSF" id="PIRSF500217">
    <property type="entry name" value="AlgI"/>
    <property type="match status" value="1"/>
</dbReference>
<evidence type="ECO:0000256" key="10">
    <source>
        <dbReference type="SAM" id="Phobius"/>
    </source>
</evidence>
<evidence type="ECO:0000313" key="11">
    <source>
        <dbReference type="EMBL" id="EFL51551.1"/>
    </source>
</evidence>
<evidence type="ECO:0000256" key="3">
    <source>
        <dbReference type="ARBA" id="ARBA00022475"/>
    </source>
</evidence>
<feature type="transmembrane region" description="Helical" evidence="10">
    <location>
        <begin position="476"/>
        <end position="498"/>
    </location>
</feature>
<name>E1JVR3_SOLFR</name>
<evidence type="ECO:0000256" key="9">
    <source>
        <dbReference type="PIRNR" id="PIRNR016636"/>
    </source>
</evidence>
<evidence type="ECO:0000313" key="12">
    <source>
        <dbReference type="Proteomes" id="UP000006250"/>
    </source>
</evidence>
<protein>
    <submittedName>
        <fullName evidence="11">Membrane bound O-acyl transferase MBOAT family protein</fullName>
    </submittedName>
</protein>
<dbReference type="STRING" id="596151.DesfrDRAFT_1712"/>
<dbReference type="GO" id="GO:0016746">
    <property type="term" value="F:acyltransferase activity"/>
    <property type="evidence" value="ECO:0007669"/>
    <property type="project" value="UniProtKB-KW"/>
</dbReference>
<evidence type="ECO:0000256" key="8">
    <source>
        <dbReference type="ARBA" id="ARBA00023315"/>
    </source>
</evidence>
<comment type="subcellular location">
    <subcellularLocation>
        <location evidence="1">Cell membrane</location>
        <topology evidence="1">Multi-pass membrane protein</topology>
    </subcellularLocation>
</comment>
<feature type="transmembrane region" description="Helical" evidence="10">
    <location>
        <begin position="105"/>
        <end position="126"/>
    </location>
</feature>
<dbReference type="eggNOG" id="COG1696">
    <property type="taxonomic scope" value="Bacteria"/>
</dbReference>
<dbReference type="InterPro" id="IPR004299">
    <property type="entry name" value="MBOAT_fam"/>
</dbReference>